<organism evidence="1 2">
    <name type="scientific">Bodo saltans</name>
    <name type="common">Flagellated protozoan</name>
    <dbReference type="NCBI Taxonomy" id="75058"/>
    <lineage>
        <taxon>Eukaryota</taxon>
        <taxon>Discoba</taxon>
        <taxon>Euglenozoa</taxon>
        <taxon>Kinetoplastea</taxon>
        <taxon>Metakinetoplastina</taxon>
        <taxon>Eubodonida</taxon>
        <taxon>Bodonidae</taxon>
        <taxon>Bodo</taxon>
    </lineage>
</organism>
<reference evidence="2" key="1">
    <citation type="submission" date="2015-09" db="EMBL/GenBank/DDBJ databases">
        <authorList>
            <consortium name="Pathogen Informatics"/>
        </authorList>
    </citation>
    <scope>NUCLEOTIDE SEQUENCE [LARGE SCALE GENOMIC DNA]</scope>
    <source>
        <strain evidence="2">Lake Konstanz</strain>
    </source>
</reference>
<accession>A0A0S4IIN6</accession>
<evidence type="ECO:0000313" key="1">
    <source>
        <dbReference type="EMBL" id="CUE72571.1"/>
    </source>
</evidence>
<dbReference type="AlphaFoldDB" id="A0A0S4IIN6"/>
<name>A0A0S4IIN6_BODSA</name>
<gene>
    <name evidence="1" type="ORF">BSAL_54290</name>
</gene>
<dbReference type="VEuPathDB" id="TriTrypDB:BSAL_54290"/>
<keyword evidence="2" id="KW-1185">Reference proteome</keyword>
<sequence length="57" mass="6144">MSVWCRSGFPLLGSSAKLVSEGIHATHVLAGRCTSLPIILLMHGMGETPFLMEFVTI</sequence>
<evidence type="ECO:0000313" key="2">
    <source>
        <dbReference type="Proteomes" id="UP000051952"/>
    </source>
</evidence>
<proteinExistence type="predicted"/>
<dbReference type="EMBL" id="CYKH01000130">
    <property type="protein sequence ID" value="CUE72571.1"/>
    <property type="molecule type" value="Genomic_DNA"/>
</dbReference>
<protein>
    <submittedName>
        <fullName evidence="1">Uncharacterized protein</fullName>
    </submittedName>
</protein>
<dbReference type="Proteomes" id="UP000051952">
    <property type="component" value="Unassembled WGS sequence"/>
</dbReference>